<feature type="transmembrane region" description="Helical" evidence="1">
    <location>
        <begin position="87"/>
        <end position="108"/>
    </location>
</feature>
<keyword evidence="1" id="KW-1133">Transmembrane helix</keyword>
<name>A0ABT3FYJ8_9BACT</name>
<comment type="caution">
    <text evidence="2">The sequence shown here is derived from an EMBL/GenBank/DDBJ whole genome shotgun (WGS) entry which is preliminary data.</text>
</comment>
<feature type="transmembrane region" description="Helical" evidence="1">
    <location>
        <begin position="57"/>
        <end position="75"/>
    </location>
</feature>
<evidence type="ECO:0000256" key="1">
    <source>
        <dbReference type="SAM" id="Phobius"/>
    </source>
</evidence>
<accession>A0ABT3FYJ8</accession>
<evidence type="ECO:0000313" key="2">
    <source>
        <dbReference type="EMBL" id="MCW1912648.1"/>
    </source>
</evidence>
<reference evidence="2" key="1">
    <citation type="submission" date="2022-10" db="EMBL/GenBank/DDBJ databases">
        <title>Luteolibacter sp. GHJ8, whole genome shotgun sequencing project.</title>
        <authorList>
            <person name="Zhao G."/>
            <person name="Shen L."/>
        </authorList>
    </citation>
    <scope>NUCLEOTIDE SEQUENCE</scope>
    <source>
        <strain evidence="2">GHJ8</strain>
    </source>
</reference>
<dbReference type="RefSeq" id="WP_264511259.1">
    <property type="nucleotide sequence ID" value="NZ_JAPDDR010000002.1"/>
</dbReference>
<sequence length="316" mass="34032">MLEEILTVLLVCGVPAALVFHGWKKGGPIDRLEFLRDCIGVAVTSFVAAAFRDGAGVVVTLAAWIGSALWMFRSLGRRLKDARVPAWLVWVMGAAGITGVPYLIALLLPSQMLKEAAAQETNRLESTAHPEPEPAMKHSHYSVHIPEGEELSEGYVSMAHGSPYTIRLENGGQRRCDAKVEIDGHDVGTWRVNARDFVVLERPAHDTGRFTFFKVGTAEGARAGIVKNEKTGLISVTFIPESSPYSGGLCAAPLSDDNEAGGTGLTGESAQKFGTAEAIERAENEAFTIHLRLVAKPEFIRPLIPRSTPIPPPIGT</sequence>
<keyword evidence="3" id="KW-1185">Reference proteome</keyword>
<organism evidence="2 3">
    <name type="scientific">Luteolibacter rhizosphaerae</name>
    <dbReference type="NCBI Taxonomy" id="2989719"/>
    <lineage>
        <taxon>Bacteria</taxon>
        <taxon>Pseudomonadati</taxon>
        <taxon>Verrucomicrobiota</taxon>
        <taxon>Verrucomicrobiia</taxon>
        <taxon>Verrucomicrobiales</taxon>
        <taxon>Verrucomicrobiaceae</taxon>
        <taxon>Luteolibacter</taxon>
    </lineage>
</organism>
<gene>
    <name evidence="2" type="ORF">OJ996_03615</name>
</gene>
<evidence type="ECO:0000313" key="3">
    <source>
        <dbReference type="Proteomes" id="UP001165653"/>
    </source>
</evidence>
<keyword evidence="1" id="KW-0812">Transmembrane</keyword>
<keyword evidence="1" id="KW-0472">Membrane</keyword>
<proteinExistence type="predicted"/>
<dbReference type="Proteomes" id="UP001165653">
    <property type="component" value="Unassembled WGS sequence"/>
</dbReference>
<protein>
    <submittedName>
        <fullName evidence="2">Uncharacterized protein</fullName>
    </submittedName>
</protein>
<dbReference type="EMBL" id="JAPDDR010000002">
    <property type="protein sequence ID" value="MCW1912648.1"/>
    <property type="molecule type" value="Genomic_DNA"/>
</dbReference>
<feature type="transmembrane region" description="Helical" evidence="1">
    <location>
        <begin position="6"/>
        <end position="22"/>
    </location>
</feature>